<dbReference type="OrthoDB" id="6936418at2"/>
<reference evidence="1 2" key="1">
    <citation type="journal article" date="2015" name="PLoS ONE">
        <title>Rice-Infecting Pseudomonas Genomes Are Highly Accessorized and Harbor Multiple Putative Virulence Mechanisms to Cause Sheath Brown Rot.</title>
        <authorList>
            <person name="Quibod I.L."/>
            <person name="Grande G."/>
            <person name="Oreiro E.G."/>
            <person name="Borja F.N."/>
            <person name="Dossa G.S."/>
            <person name="Mauleon R."/>
            <person name="Cruz C.V."/>
            <person name="Oliva R."/>
        </authorList>
    </citation>
    <scope>NUCLEOTIDE SEQUENCE [LARGE SCALE GENOMIC DNA]</scope>
    <source>
        <strain evidence="1 2">IRRI 6609</strain>
    </source>
</reference>
<dbReference type="EMBL" id="JSYZ01000015">
    <property type="protein sequence ID" value="KPA89412.1"/>
    <property type="molecule type" value="Genomic_DNA"/>
</dbReference>
<dbReference type="AlphaFoldDB" id="A0A0M9GEV2"/>
<comment type="caution">
    <text evidence="1">The sequence shown here is derived from an EMBL/GenBank/DDBJ whole genome shotgun (WGS) entry which is preliminary data.</text>
</comment>
<keyword evidence="2" id="KW-1185">Reference proteome</keyword>
<dbReference type="PATRIC" id="fig|50340.43.peg.1158"/>
<sequence length="83" mass="9682">MSEEEESDPNRLRYFKTRQKITVTRRIPGVQPACERGELCSIDWSARLLVYCAESGLYRAVKFDEIEQIDPIASYRKSSLFHP</sequence>
<organism evidence="1 2">
    <name type="scientific">Pseudomonas asplenii</name>
    <dbReference type="NCBI Taxonomy" id="53407"/>
    <lineage>
        <taxon>Bacteria</taxon>
        <taxon>Pseudomonadati</taxon>
        <taxon>Pseudomonadota</taxon>
        <taxon>Gammaproteobacteria</taxon>
        <taxon>Pseudomonadales</taxon>
        <taxon>Pseudomonadaceae</taxon>
        <taxon>Pseudomonas</taxon>
    </lineage>
</organism>
<accession>A0A0M9GEV2</accession>
<gene>
    <name evidence="1" type="ORF">PF66_03857</name>
</gene>
<name>A0A0M9GEV2_9PSED</name>
<proteinExistence type="predicted"/>
<dbReference type="RefSeq" id="WP_054063627.1">
    <property type="nucleotide sequence ID" value="NZ_JSYZ01000015.1"/>
</dbReference>
<dbReference type="Proteomes" id="UP000037931">
    <property type="component" value="Unassembled WGS sequence"/>
</dbReference>
<evidence type="ECO:0000313" key="1">
    <source>
        <dbReference type="EMBL" id="KPA89412.1"/>
    </source>
</evidence>
<protein>
    <submittedName>
        <fullName evidence="1">Uncharacterized protein</fullName>
    </submittedName>
</protein>
<evidence type="ECO:0000313" key="2">
    <source>
        <dbReference type="Proteomes" id="UP000037931"/>
    </source>
</evidence>